<evidence type="ECO:0000313" key="2">
    <source>
        <dbReference type="Proteomes" id="UP001500751"/>
    </source>
</evidence>
<protein>
    <submittedName>
        <fullName evidence="1">Uncharacterized protein</fullName>
    </submittedName>
</protein>
<dbReference type="Proteomes" id="UP001500751">
    <property type="component" value="Unassembled WGS sequence"/>
</dbReference>
<evidence type="ECO:0000313" key="1">
    <source>
        <dbReference type="EMBL" id="GAA2022416.1"/>
    </source>
</evidence>
<dbReference type="EMBL" id="BAAAQN010000008">
    <property type="protein sequence ID" value="GAA2022416.1"/>
    <property type="molecule type" value="Genomic_DNA"/>
</dbReference>
<proteinExistence type="predicted"/>
<keyword evidence="2" id="KW-1185">Reference proteome</keyword>
<accession>A0ABN2TW99</accession>
<comment type="caution">
    <text evidence="1">The sequence shown here is derived from an EMBL/GenBank/DDBJ whole genome shotgun (WGS) entry which is preliminary data.</text>
</comment>
<reference evidence="1 2" key="1">
    <citation type="journal article" date="2019" name="Int. J. Syst. Evol. Microbiol.">
        <title>The Global Catalogue of Microorganisms (GCM) 10K type strain sequencing project: providing services to taxonomists for standard genome sequencing and annotation.</title>
        <authorList>
            <consortium name="The Broad Institute Genomics Platform"/>
            <consortium name="The Broad Institute Genome Sequencing Center for Infectious Disease"/>
            <person name="Wu L."/>
            <person name="Ma J."/>
        </authorList>
    </citation>
    <scope>NUCLEOTIDE SEQUENCE [LARGE SCALE GENOMIC DNA]</scope>
    <source>
        <strain evidence="1 2">JCM 16014</strain>
    </source>
</reference>
<name>A0ABN2TW99_9ACTN</name>
<dbReference type="RefSeq" id="WP_344665220.1">
    <property type="nucleotide sequence ID" value="NZ_BAAAQN010000008.1"/>
</dbReference>
<gene>
    <name evidence="1" type="ORF">GCM10009839_19800</name>
</gene>
<organism evidence="1 2">
    <name type="scientific">Catenulispora yoronensis</name>
    <dbReference type="NCBI Taxonomy" id="450799"/>
    <lineage>
        <taxon>Bacteria</taxon>
        <taxon>Bacillati</taxon>
        <taxon>Actinomycetota</taxon>
        <taxon>Actinomycetes</taxon>
        <taxon>Catenulisporales</taxon>
        <taxon>Catenulisporaceae</taxon>
        <taxon>Catenulispora</taxon>
    </lineage>
</organism>
<sequence>MFRRSTNAAKTRRDLGVKFCDGQGVSTQAERSDARLDALRASAVMKLPRF</sequence>